<gene>
    <name evidence="1" type="ORF">MPIPNATIZW_LOCUS971</name>
</gene>
<evidence type="ECO:0000313" key="2">
    <source>
        <dbReference type="Proteomes" id="UP001314169"/>
    </source>
</evidence>
<dbReference type="Proteomes" id="UP001314169">
    <property type="component" value="Chromosome 1"/>
</dbReference>
<proteinExistence type="predicted"/>
<name>A0ABN9Z2Y7_PIPNA</name>
<keyword evidence="2" id="KW-1185">Reference proteome</keyword>
<reference evidence="1" key="1">
    <citation type="submission" date="2023-12" db="EMBL/GenBank/DDBJ databases">
        <authorList>
            <person name="Brown T."/>
        </authorList>
    </citation>
    <scope>NUCLEOTIDE SEQUENCE</scope>
</reference>
<sequence length="162" mass="18399">MWGSLPHKTCLACFPISKMEIILEPSSQNCCEDKIQLIHKKLPLAGFLEKTESFTFRNSMHSILIFLWGLVTLTSRVSLDVLFRQTPDEPPGHKYLEGTPIQELRLELLSTVQGRKNSLEVGWSSPEWAESWVQILEVEPAGPCPSNIIPSKQLFLHSSRTR</sequence>
<organism evidence="1 2">
    <name type="scientific">Pipistrellus nathusii</name>
    <name type="common">Nathusius' pipistrelle</name>
    <dbReference type="NCBI Taxonomy" id="59473"/>
    <lineage>
        <taxon>Eukaryota</taxon>
        <taxon>Metazoa</taxon>
        <taxon>Chordata</taxon>
        <taxon>Craniata</taxon>
        <taxon>Vertebrata</taxon>
        <taxon>Euteleostomi</taxon>
        <taxon>Mammalia</taxon>
        <taxon>Eutheria</taxon>
        <taxon>Laurasiatheria</taxon>
        <taxon>Chiroptera</taxon>
        <taxon>Yangochiroptera</taxon>
        <taxon>Vespertilionidae</taxon>
        <taxon>Pipistrellus</taxon>
    </lineage>
</organism>
<protein>
    <submittedName>
        <fullName evidence="1">Uncharacterized protein</fullName>
    </submittedName>
</protein>
<accession>A0ABN9Z2Y7</accession>
<dbReference type="EMBL" id="OY882858">
    <property type="protein sequence ID" value="CAK6432665.1"/>
    <property type="molecule type" value="Genomic_DNA"/>
</dbReference>
<evidence type="ECO:0000313" key="1">
    <source>
        <dbReference type="EMBL" id="CAK6432665.1"/>
    </source>
</evidence>